<sequence length="133" mass="15255">RLISDKKITVKALTSDENEKYTYHDSCYLGRYNKIYDSPREVISSFTSNYEEMEMNKSKSLCCGAGGGRLWMQEKEGTMISHKRIEMADKVKASTVVTACPYCMTMLDDARKTTNKEEKMNIQDLSEVIAKRI</sequence>
<dbReference type="InterPro" id="IPR051460">
    <property type="entry name" value="HdrC_iron-sulfur_subunit"/>
</dbReference>
<comment type="caution">
    <text evidence="7">The sequence shown here is derived from an EMBL/GenBank/DDBJ whole genome shotgun (WGS) entry which is preliminary data.</text>
</comment>
<feature type="domain" description="Cysteine-rich" evidence="6">
    <location>
        <begin position="21"/>
        <end position="108"/>
    </location>
</feature>
<name>T1A993_9ZZZZ</name>
<accession>T1A993</accession>
<dbReference type="Pfam" id="PF02754">
    <property type="entry name" value="CCG"/>
    <property type="match status" value="1"/>
</dbReference>
<proteinExistence type="predicted"/>
<evidence type="ECO:0000256" key="4">
    <source>
        <dbReference type="ARBA" id="ARBA00023004"/>
    </source>
</evidence>
<dbReference type="GO" id="GO:0046872">
    <property type="term" value="F:metal ion binding"/>
    <property type="evidence" value="ECO:0007669"/>
    <property type="project" value="UniProtKB-KW"/>
</dbReference>
<evidence type="ECO:0000256" key="5">
    <source>
        <dbReference type="ARBA" id="ARBA00023014"/>
    </source>
</evidence>
<organism evidence="7">
    <name type="scientific">mine drainage metagenome</name>
    <dbReference type="NCBI Taxonomy" id="410659"/>
    <lineage>
        <taxon>unclassified sequences</taxon>
        <taxon>metagenomes</taxon>
        <taxon>ecological metagenomes</taxon>
    </lineage>
</organism>
<keyword evidence="4" id="KW-0408">Iron</keyword>
<reference evidence="7" key="2">
    <citation type="journal article" date="2014" name="ISME J.">
        <title>Microbial stratification in low pH oxic and suboxic macroscopic growths along an acid mine drainage.</title>
        <authorList>
            <person name="Mendez-Garcia C."/>
            <person name="Mesa V."/>
            <person name="Sprenger R.R."/>
            <person name="Richter M."/>
            <person name="Diez M.S."/>
            <person name="Solano J."/>
            <person name="Bargiela R."/>
            <person name="Golyshina O.V."/>
            <person name="Manteca A."/>
            <person name="Ramos J.L."/>
            <person name="Gallego J.R."/>
            <person name="Llorente I."/>
            <person name="Martins Dos Santos V.A."/>
            <person name="Jensen O.N."/>
            <person name="Pelaez A.I."/>
            <person name="Sanchez J."/>
            <person name="Ferrer M."/>
        </authorList>
    </citation>
    <scope>NUCLEOTIDE SEQUENCE</scope>
</reference>
<dbReference type="InterPro" id="IPR004017">
    <property type="entry name" value="Cys_rich_dom"/>
</dbReference>
<gene>
    <name evidence="7" type="ORF">B1A_11168</name>
</gene>
<keyword evidence="5" id="KW-0411">Iron-sulfur</keyword>
<dbReference type="GO" id="GO:0005886">
    <property type="term" value="C:plasma membrane"/>
    <property type="evidence" value="ECO:0007669"/>
    <property type="project" value="TreeGrafter"/>
</dbReference>
<protein>
    <recommendedName>
        <fullName evidence="6">Cysteine-rich domain-containing protein</fullName>
    </recommendedName>
</protein>
<dbReference type="GO" id="GO:0016491">
    <property type="term" value="F:oxidoreductase activity"/>
    <property type="evidence" value="ECO:0007669"/>
    <property type="project" value="UniProtKB-KW"/>
</dbReference>
<feature type="non-terminal residue" evidence="7">
    <location>
        <position position="1"/>
    </location>
</feature>
<dbReference type="AlphaFoldDB" id="T1A993"/>
<keyword evidence="3" id="KW-0560">Oxidoreductase</keyword>
<dbReference type="PANTHER" id="PTHR43255:SF1">
    <property type="entry name" value="IRON-SULFUR-BINDING OXIDOREDUCTASE FADF-RELATED"/>
    <property type="match status" value="1"/>
</dbReference>
<evidence type="ECO:0000259" key="6">
    <source>
        <dbReference type="Pfam" id="PF02754"/>
    </source>
</evidence>
<evidence type="ECO:0000256" key="2">
    <source>
        <dbReference type="ARBA" id="ARBA00022723"/>
    </source>
</evidence>
<keyword evidence="2" id="KW-0479">Metal-binding</keyword>
<dbReference type="PANTHER" id="PTHR43255">
    <property type="entry name" value="IRON-SULFUR-BINDING OXIDOREDUCTASE FADF-RELATED-RELATED"/>
    <property type="match status" value="1"/>
</dbReference>
<evidence type="ECO:0000313" key="7">
    <source>
        <dbReference type="EMBL" id="EQD57236.1"/>
    </source>
</evidence>
<evidence type="ECO:0000256" key="1">
    <source>
        <dbReference type="ARBA" id="ARBA00022485"/>
    </source>
</evidence>
<dbReference type="EMBL" id="AUZX01007973">
    <property type="protein sequence ID" value="EQD57236.1"/>
    <property type="molecule type" value="Genomic_DNA"/>
</dbReference>
<dbReference type="GO" id="GO:0051539">
    <property type="term" value="F:4 iron, 4 sulfur cluster binding"/>
    <property type="evidence" value="ECO:0007669"/>
    <property type="project" value="UniProtKB-KW"/>
</dbReference>
<keyword evidence="1" id="KW-0004">4Fe-4S</keyword>
<evidence type="ECO:0000256" key="3">
    <source>
        <dbReference type="ARBA" id="ARBA00023002"/>
    </source>
</evidence>
<reference evidence="7" key="1">
    <citation type="submission" date="2013-08" db="EMBL/GenBank/DDBJ databases">
        <authorList>
            <person name="Mendez C."/>
            <person name="Richter M."/>
            <person name="Ferrer M."/>
            <person name="Sanchez J."/>
        </authorList>
    </citation>
    <scope>NUCLEOTIDE SEQUENCE</scope>
</reference>